<keyword evidence="3" id="KW-0813">Transport</keyword>
<evidence type="ECO:0000256" key="7">
    <source>
        <dbReference type="SAM" id="MobiDB-lite"/>
    </source>
</evidence>
<comment type="similarity">
    <text evidence="2">Belongs to the SLC29A/ENT transporter (TC 2.A.57) family.</text>
</comment>
<feature type="transmembrane region" description="Helical" evidence="8">
    <location>
        <begin position="420"/>
        <end position="438"/>
    </location>
</feature>
<feature type="region of interest" description="Disordered" evidence="7">
    <location>
        <begin position="280"/>
        <end position="302"/>
    </location>
</feature>
<evidence type="ECO:0000256" key="1">
    <source>
        <dbReference type="ARBA" id="ARBA00004141"/>
    </source>
</evidence>
<keyword evidence="6 8" id="KW-0472">Membrane</keyword>
<dbReference type="InterPro" id="IPR002259">
    <property type="entry name" value="Eqnu_transpt"/>
</dbReference>
<accession>A0A9J6FSM0</accession>
<dbReference type="AlphaFoldDB" id="A0A9J6FSM0"/>
<evidence type="ECO:0008006" key="11">
    <source>
        <dbReference type="Google" id="ProtNLM"/>
    </source>
</evidence>
<sequence>MDENLSRGYIQLGSHHQKRQQQKQGSDRILRGGSLQPGPTVELGCEPPEDRCSCVYLALLLAGVGFLLPYNSFITAVDYFQDKYPRTTIVFDMNLVYILTAFLAVVVNNLLVETLPLQVRITFGYLLSFATLLFVALFEVHWETFEHEAGYRANLIAIAIVALGCTVQQSSFYGYTSMLPSRYTQAVMTGESAAGVLVSANRILTKALLRDERLNTLLFFLVSVFVRFYLDLCAAAAENEAAEGSADDALHTRILLEPTEDVGLVDMLDPLESKTGKYGVLSLRTPPASPTSTGEGAADSAFESSDVLDRCFDADDEDSLDARRRGGYITDDTTRSLWSGRLSASLGGSGEVASCGSTSRRGVAGSAGSEELPTGVRKGVNYRVQDVVVRMRKRAHARPSRLWSGIKRGVVARYQVARKVWPYMVSMALVYMVTLSLFPGIESRIVSCRLAQWMPVLLMALFNAADFVGKVN</sequence>
<comment type="caution">
    <text evidence="9">The sequence shown here is derived from an EMBL/GenBank/DDBJ whole genome shotgun (WGS) entry which is preliminary data.</text>
</comment>
<proteinExistence type="inferred from homology"/>
<feature type="region of interest" description="Disordered" evidence="7">
    <location>
        <begin position="13"/>
        <end position="35"/>
    </location>
</feature>
<keyword evidence="10" id="KW-1185">Reference proteome</keyword>
<evidence type="ECO:0000256" key="2">
    <source>
        <dbReference type="ARBA" id="ARBA00007965"/>
    </source>
</evidence>
<dbReference type="Pfam" id="PF01733">
    <property type="entry name" value="Nucleoside_tran"/>
    <property type="match status" value="1"/>
</dbReference>
<evidence type="ECO:0000256" key="5">
    <source>
        <dbReference type="ARBA" id="ARBA00022989"/>
    </source>
</evidence>
<dbReference type="OMA" id="TFEHEAG"/>
<dbReference type="VEuPathDB" id="VectorBase:HLOH_049662"/>
<dbReference type="OrthoDB" id="10014563at2759"/>
<comment type="subcellular location">
    <subcellularLocation>
        <location evidence="1">Membrane</location>
        <topology evidence="1">Multi-pass membrane protein</topology>
    </subcellularLocation>
</comment>
<keyword evidence="5 8" id="KW-1133">Transmembrane helix</keyword>
<gene>
    <name evidence="9" type="ORF">HPB48_016623</name>
</gene>
<dbReference type="EMBL" id="JABSTR010000003">
    <property type="protein sequence ID" value="KAH9365108.1"/>
    <property type="molecule type" value="Genomic_DNA"/>
</dbReference>
<feature type="transmembrane region" description="Helical" evidence="8">
    <location>
        <begin position="154"/>
        <end position="175"/>
    </location>
</feature>
<evidence type="ECO:0000256" key="8">
    <source>
        <dbReference type="SAM" id="Phobius"/>
    </source>
</evidence>
<dbReference type="PANTHER" id="PTHR10332:SF10">
    <property type="entry name" value="EQUILIBRATIVE NUCLEOSIDE TRANSPORTER 4"/>
    <property type="match status" value="1"/>
</dbReference>
<dbReference type="Proteomes" id="UP000821853">
    <property type="component" value="Unassembled WGS sequence"/>
</dbReference>
<evidence type="ECO:0000313" key="9">
    <source>
        <dbReference type="EMBL" id="KAH9365108.1"/>
    </source>
</evidence>
<feature type="transmembrane region" description="Helical" evidence="8">
    <location>
        <begin position="123"/>
        <end position="142"/>
    </location>
</feature>
<dbReference type="GO" id="GO:0005886">
    <property type="term" value="C:plasma membrane"/>
    <property type="evidence" value="ECO:0007669"/>
    <property type="project" value="TreeGrafter"/>
</dbReference>
<dbReference type="PANTHER" id="PTHR10332">
    <property type="entry name" value="EQUILIBRATIVE NUCLEOSIDE TRANSPORTER"/>
    <property type="match status" value="1"/>
</dbReference>
<protein>
    <recommendedName>
        <fullName evidence="11">Equilibrative nucleoside transporter</fullName>
    </recommendedName>
</protein>
<evidence type="ECO:0000256" key="3">
    <source>
        <dbReference type="ARBA" id="ARBA00022448"/>
    </source>
</evidence>
<dbReference type="GO" id="GO:0008504">
    <property type="term" value="F:monoamine transmembrane transporter activity"/>
    <property type="evidence" value="ECO:0007669"/>
    <property type="project" value="TreeGrafter"/>
</dbReference>
<reference evidence="9 10" key="1">
    <citation type="journal article" date="2020" name="Cell">
        <title>Large-Scale Comparative Analyses of Tick Genomes Elucidate Their Genetic Diversity and Vector Capacities.</title>
        <authorList>
            <consortium name="Tick Genome and Microbiome Consortium (TIGMIC)"/>
            <person name="Jia N."/>
            <person name="Wang J."/>
            <person name="Shi W."/>
            <person name="Du L."/>
            <person name="Sun Y."/>
            <person name="Zhan W."/>
            <person name="Jiang J.F."/>
            <person name="Wang Q."/>
            <person name="Zhang B."/>
            <person name="Ji P."/>
            <person name="Bell-Sakyi L."/>
            <person name="Cui X.M."/>
            <person name="Yuan T.T."/>
            <person name="Jiang B.G."/>
            <person name="Yang W.F."/>
            <person name="Lam T.T."/>
            <person name="Chang Q.C."/>
            <person name="Ding S.J."/>
            <person name="Wang X.J."/>
            <person name="Zhu J.G."/>
            <person name="Ruan X.D."/>
            <person name="Zhao L."/>
            <person name="Wei J.T."/>
            <person name="Ye R.Z."/>
            <person name="Que T.C."/>
            <person name="Du C.H."/>
            <person name="Zhou Y.H."/>
            <person name="Cheng J.X."/>
            <person name="Dai P.F."/>
            <person name="Guo W.B."/>
            <person name="Han X.H."/>
            <person name="Huang E.J."/>
            <person name="Li L.F."/>
            <person name="Wei W."/>
            <person name="Gao Y.C."/>
            <person name="Liu J.Z."/>
            <person name="Shao H.Z."/>
            <person name="Wang X."/>
            <person name="Wang C.C."/>
            <person name="Yang T.C."/>
            <person name="Huo Q.B."/>
            <person name="Li W."/>
            <person name="Chen H.Y."/>
            <person name="Chen S.E."/>
            <person name="Zhou L.G."/>
            <person name="Ni X.B."/>
            <person name="Tian J.H."/>
            <person name="Sheng Y."/>
            <person name="Liu T."/>
            <person name="Pan Y.S."/>
            <person name="Xia L.Y."/>
            <person name="Li J."/>
            <person name="Zhao F."/>
            <person name="Cao W.C."/>
        </authorList>
    </citation>
    <scope>NUCLEOTIDE SEQUENCE [LARGE SCALE GENOMIC DNA]</scope>
    <source>
        <strain evidence="9">HaeL-2018</strain>
    </source>
</reference>
<name>A0A9J6FSM0_HAELO</name>
<evidence type="ECO:0000256" key="6">
    <source>
        <dbReference type="ARBA" id="ARBA00023136"/>
    </source>
</evidence>
<feature type="transmembrane region" description="Helical" evidence="8">
    <location>
        <begin position="54"/>
        <end position="74"/>
    </location>
</feature>
<evidence type="ECO:0000256" key="4">
    <source>
        <dbReference type="ARBA" id="ARBA00022692"/>
    </source>
</evidence>
<keyword evidence="4 8" id="KW-0812">Transmembrane</keyword>
<feature type="transmembrane region" description="Helical" evidence="8">
    <location>
        <begin position="94"/>
        <end position="111"/>
    </location>
</feature>
<dbReference type="GO" id="GO:0005337">
    <property type="term" value="F:nucleoside transmembrane transporter activity"/>
    <property type="evidence" value="ECO:0007669"/>
    <property type="project" value="InterPro"/>
</dbReference>
<organism evidence="9 10">
    <name type="scientific">Haemaphysalis longicornis</name>
    <name type="common">Bush tick</name>
    <dbReference type="NCBI Taxonomy" id="44386"/>
    <lineage>
        <taxon>Eukaryota</taxon>
        <taxon>Metazoa</taxon>
        <taxon>Ecdysozoa</taxon>
        <taxon>Arthropoda</taxon>
        <taxon>Chelicerata</taxon>
        <taxon>Arachnida</taxon>
        <taxon>Acari</taxon>
        <taxon>Parasitiformes</taxon>
        <taxon>Ixodida</taxon>
        <taxon>Ixodoidea</taxon>
        <taxon>Ixodidae</taxon>
        <taxon>Haemaphysalinae</taxon>
        <taxon>Haemaphysalis</taxon>
    </lineage>
</organism>
<evidence type="ECO:0000313" key="10">
    <source>
        <dbReference type="Proteomes" id="UP000821853"/>
    </source>
</evidence>